<sequence>MELMNAFSSIPTIWVYILASLSVVILLTLFACIPFRVIFTQRPLIVSSRVVAASASFFIGSMLFVWVMSFGASSHRLEVYQLITPVAFLVILLAVWIRLKGYTVMGRNIDYFRDAIMASVKSLGFTAEESTSGKDTYTLRIEETGAEIQFVVIRGFGAVQIMSANKQSKAITSKIATEMESYFKNHQGKMNYVLPSALSILCFMLIAFNILIITTR</sequence>
<name>A0A432WM92_9GAMM</name>
<accession>A0A432WM92</accession>
<evidence type="ECO:0000256" key="1">
    <source>
        <dbReference type="SAM" id="Phobius"/>
    </source>
</evidence>
<protein>
    <submittedName>
        <fullName evidence="2">Uncharacterized protein</fullName>
    </submittedName>
</protein>
<gene>
    <name evidence="2" type="ORF">CWE14_02450</name>
</gene>
<comment type="caution">
    <text evidence="2">The sequence shown here is derived from an EMBL/GenBank/DDBJ whole genome shotgun (WGS) entry which is preliminary data.</text>
</comment>
<keyword evidence="1" id="KW-0812">Transmembrane</keyword>
<dbReference type="AlphaFoldDB" id="A0A432WM92"/>
<dbReference type="RefSeq" id="WP_126797916.1">
    <property type="nucleotide sequence ID" value="NZ_PIPO01000001.1"/>
</dbReference>
<keyword evidence="1" id="KW-0472">Membrane</keyword>
<feature type="transmembrane region" description="Helical" evidence="1">
    <location>
        <begin position="79"/>
        <end position="99"/>
    </location>
</feature>
<feature type="transmembrane region" description="Helical" evidence="1">
    <location>
        <begin position="13"/>
        <end position="38"/>
    </location>
</feature>
<reference evidence="2 3" key="1">
    <citation type="journal article" date="2011" name="Front. Microbiol.">
        <title>Genomic signatures of strain selection and enhancement in Bacillus atrophaeus var. globigii, a historical biowarfare simulant.</title>
        <authorList>
            <person name="Gibbons H.S."/>
            <person name="Broomall S.M."/>
            <person name="McNew L.A."/>
            <person name="Daligault H."/>
            <person name="Chapman C."/>
            <person name="Bruce D."/>
            <person name="Karavis M."/>
            <person name="Krepps M."/>
            <person name="McGregor P.A."/>
            <person name="Hong C."/>
            <person name="Park K.H."/>
            <person name="Akmal A."/>
            <person name="Feldman A."/>
            <person name="Lin J.S."/>
            <person name="Chang W.E."/>
            <person name="Higgs B.W."/>
            <person name="Demirev P."/>
            <person name="Lindquist J."/>
            <person name="Liem A."/>
            <person name="Fochler E."/>
            <person name="Read T.D."/>
            <person name="Tapia R."/>
            <person name="Johnson S."/>
            <person name="Bishop-Lilly K.A."/>
            <person name="Detter C."/>
            <person name="Han C."/>
            <person name="Sozhamannan S."/>
            <person name="Rosenzweig C.N."/>
            <person name="Skowronski E.W."/>
        </authorList>
    </citation>
    <scope>NUCLEOTIDE SEQUENCE [LARGE SCALE GENOMIC DNA]</scope>
    <source>
        <strain evidence="2 3">Y4G10-17</strain>
    </source>
</reference>
<keyword evidence="1" id="KW-1133">Transmembrane helix</keyword>
<feature type="transmembrane region" description="Helical" evidence="1">
    <location>
        <begin position="192"/>
        <end position="213"/>
    </location>
</feature>
<dbReference type="Proteomes" id="UP000287823">
    <property type="component" value="Unassembled WGS sequence"/>
</dbReference>
<evidence type="ECO:0000313" key="2">
    <source>
        <dbReference type="EMBL" id="RUO34878.1"/>
    </source>
</evidence>
<organism evidence="2 3">
    <name type="scientific">Aliidiomarina soli</name>
    <dbReference type="NCBI Taxonomy" id="1928574"/>
    <lineage>
        <taxon>Bacteria</taxon>
        <taxon>Pseudomonadati</taxon>
        <taxon>Pseudomonadota</taxon>
        <taxon>Gammaproteobacteria</taxon>
        <taxon>Alteromonadales</taxon>
        <taxon>Idiomarinaceae</taxon>
        <taxon>Aliidiomarina</taxon>
    </lineage>
</organism>
<proteinExistence type="predicted"/>
<evidence type="ECO:0000313" key="3">
    <source>
        <dbReference type="Proteomes" id="UP000287823"/>
    </source>
</evidence>
<dbReference type="EMBL" id="PIPO01000001">
    <property type="protein sequence ID" value="RUO34878.1"/>
    <property type="molecule type" value="Genomic_DNA"/>
</dbReference>
<keyword evidence="3" id="KW-1185">Reference proteome</keyword>
<feature type="transmembrane region" description="Helical" evidence="1">
    <location>
        <begin position="50"/>
        <end position="73"/>
    </location>
</feature>